<reference evidence="1 2" key="1">
    <citation type="submission" date="2018-06" db="EMBL/GenBank/DDBJ databases">
        <title>Extensive metabolic versatility and redundancy in microbially diverse, dynamic hydrothermal sediments.</title>
        <authorList>
            <person name="Dombrowski N."/>
            <person name="Teske A."/>
            <person name="Baker B.J."/>
        </authorList>
    </citation>
    <scope>NUCLEOTIDE SEQUENCE [LARGE SCALE GENOMIC DNA]</scope>
    <source>
        <strain evidence="1">B79_G16</strain>
    </source>
</reference>
<gene>
    <name evidence="1" type="ORF">DRH29_05045</name>
</gene>
<name>A0A420ZBC8_UNCK3</name>
<sequence length="164" mass="19061">MSQYVPGISLPLLRNLGLIHRIVEKFSTKWGDYVSIERGLNWQSKSTNKHGTVPIFRGAQLSPYYLDKVTDFINISKFIRNEYDYQFKPKILNQLAIAHVQNPYPHFYLQATLDLENKLVFETISCTFVKNSSVSIKFLLAINNSKLFAWLLYKYVFSNAIRST</sequence>
<comment type="caution">
    <text evidence="1">The sequence shown here is derived from an EMBL/GenBank/DDBJ whole genome shotgun (WGS) entry which is preliminary data.</text>
</comment>
<evidence type="ECO:0000313" key="1">
    <source>
        <dbReference type="EMBL" id="RLC36197.1"/>
    </source>
</evidence>
<protein>
    <submittedName>
        <fullName evidence="1">Uncharacterized protein</fullName>
    </submittedName>
</protein>
<feature type="non-terminal residue" evidence="1">
    <location>
        <position position="164"/>
    </location>
</feature>
<proteinExistence type="predicted"/>
<dbReference type="EMBL" id="QMNG01000075">
    <property type="protein sequence ID" value="RLC36197.1"/>
    <property type="molecule type" value="Genomic_DNA"/>
</dbReference>
<evidence type="ECO:0000313" key="2">
    <source>
        <dbReference type="Proteomes" id="UP000281261"/>
    </source>
</evidence>
<dbReference type="Proteomes" id="UP000281261">
    <property type="component" value="Unassembled WGS sequence"/>
</dbReference>
<organism evidence="1 2">
    <name type="scientific">candidate division Kazan bacterium</name>
    <dbReference type="NCBI Taxonomy" id="2202143"/>
    <lineage>
        <taxon>Bacteria</taxon>
        <taxon>Bacteria division Kazan-3B-28</taxon>
    </lineage>
</organism>
<accession>A0A420ZBC8</accession>
<dbReference type="AlphaFoldDB" id="A0A420ZBC8"/>